<dbReference type="GeneID" id="27723595"/>
<comment type="subcellular location">
    <subcellularLocation>
        <location evidence="1">Mitochondrion</location>
    </subcellularLocation>
</comment>
<dbReference type="EMBL" id="JOWA01000092">
    <property type="protein sequence ID" value="KEZ43596.1"/>
    <property type="molecule type" value="Genomic_DNA"/>
</dbReference>
<keyword evidence="9" id="KW-1185">Reference proteome</keyword>
<feature type="domain" description="TLDc" evidence="7">
    <location>
        <begin position="109"/>
        <end position="337"/>
    </location>
</feature>
<dbReference type="SMART" id="SM00584">
    <property type="entry name" value="TLDc"/>
    <property type="match status" value="1"/>
</dbReference>
<evidence type="ECO:0000256" key="5">
    <source>
        <dbReference type="ARBA" id="ARBA00040604"/>
    </source>
</evidence>
<dbReference type="RefSeq" id="XP_016643395.1">
    <property type="nucleotide sequence ID" value="XM_016787050.1"/>
</dbReference>
<evidence type="ECO:0000256" key="4">
    <source>
        <dbReference type="ARBA" id="ARBA00037112"/>
    </source>
</evidence>
<feature type="region of interest" description="Disordered" evidence="6">
    <location>
        <begin position="1"/>
        <end position="42"/>
    </location>
</feature>
<sequence length="338" mass="36210">MPEETGPPQSPQNGKVDGSPTSPQSDKFEECPASPRLPHRASLSSSLSNMWSGLVRSFSSADGRTLPSQSSGSLAAHTSADSSSSSYELPPLEPVRLEGYTWASKPGLRLMRSDLAEEIRLLIPERLKLADEWQLIYSLVQDGASLGTLYTRAKKFKGQRVGFVLVLRDTLGGTFGAYLSEYPHPAPTYFGNGECFLWKSTLIKDPLPDSSAGPTPSTDGESTTSPSETPSNTAQDLSSSGANGTANGPSASPPDAPPTPTTHIRFNAFPYTGLNDFFMNCEASFFSIGAGYGHYGLWVDSSIEHGHTAKCETFGNEPLSLQGEKFYIINAELWAIGG</sequence>
<gene>
    <name evidence="8" type="ORF">SAPIO_CDS4523</name>
</gene>
<evidence type="ECO:0000256" key="1">
    <source>
        <dbReference type="ARBA" id="ARBA00004173"/>
    </source>
</evidence>
<evidence type="ECO:0000256" key="3">
    <source>
        <dbReference type="ARBA" id="ARBA00023128"/>
    </source>
</evidence>
<feature type="compositionally biased region" description="Low complexity" evidence="6">
    <location>
        <begin position="213"/>
        <end position="231"/>
    </location>
</feature>
<dbReference type="OrthoDB" id="26679at2759"/>
<evidence type="ECO:0000313" key="8">
    <source>
        <dbReference type="EMBL" id="KEZ43596.1"/>
    </source>
</evidence>
<dbReference type="PANTHER" id="PTHR23354">
    <property type="entry name" value="NUCLEOLAR PROTEIN 7/ESTROGEN RECEPTOR COACTIVATOR-RELATED"/>
    <property type="match status" value="1"/>
</dbReference>
<feature type="compositionally biased region" description="Polar residues" evidence="6">
    <location>
        <begin position="62"/>
        <end position="72"/>
    </location>
</feature>
<dbReference type="AlphaFoldDB" id="A0A084G8D4"/>
<protein>
    <recommendedName>
        <fullName evidence="5">Oxidation resistance protein 1</fullName>
    </recommendedName>
</protein>
<dbReference type="Proteomes" id="UP000028545">
    <property type="component" value="Unassembled WGS sequence"/>
</dbReference>
<dbReference type="PANTHER" id="PTHR23354:SF62">
    <property type="entry name" value="MUSTARD, ISOFORM V"/>
    <property type="match status" value="1"/>
</dbReference>
<feature type="region of interest" description="Disordered" evidence="6">
    <location>
        <begin position="62"/>
        <end position="88"/>
    </location>
</feature>
<keyword evidence="3" id="KW-0496">Mitochondrion</keyword>
<feature type="compositionally biased region" description="Polar residues" evidence="6">
    <location>
        <begin position="232"/>
        <end position="248"/>
    </location>
</feature>
<dbReference type="HOGENOM" id="CLU_029204_0_1_1"/>
<accession>A0A084G8D4</accession>
<evidence type="ECO:0000256" key="6">
    <source>
        <dbReference type="SAM" id="MobiDB-lite"/>
    </source>
</evidence>
<feature type="region of interest" description="Disordered" evidence="6">
    <location>
        <begin position="208"/>
        <end position="262"/>
    </location>
</feature>
<evidence type="ECO:0000313" key="9">
    <source>
        <dbReference type="Proteomes" id="UP000028545"/>
    </source>
</evidence>
<dbReference type="OMA" id="MPSVMPW"/>
<feature type="compositionally biased region" description="Low complexity" evidence="6">
    <location>
        <begin position="73"/>
        <end position="86"/>
    </location>
</feature>
<reference evidence="8 9" key="1">
    <citation type="journal article" date="2014" name="Genome Announc.">
        <title>Draft genome sequence of the pathogenic fungus Scedosporium apiospermum.</title>
        <authorList>
            <person name="Vandeputte P."/>
            <person name="Ghamrawi S."/>
            <person name="Rechenmann M."/>
            <person name="Iltis A."/>
            <person name="Giraud S."/>
            <person name="Fleury M."/>
            <person name="Thornton C."/>
            <person name="Delhaes L."/>
            <person name="Meyer W."/>
            <person name="Papon N."/>
            <person name="Bouchara J.P."/>
        </authorList>
    </citation>
    <scope>NUCLEOTIDE SEQUENCE [LARGE SCALE GENOMIC DNA]</scope>
    <source>
        <strain evidence="8 9">IHEM 14462</strain>
    </source>
</reference>
<dbReference type="GO" id="GO:0006979">
    <property type="term" value="P:response to oxidative stress"/>
    <property type="evidence" value="ECO:0007669"/>
    <property type="project" value="TreeGrafter"/>
</dbReference>
<evidence type="ECO:0000256" key="2">
    <source>
        <dbReference type="ARBA" id="ARBA00009540"/>
    </source>
</evidence>
<dbReference type="KEGG" id="sapo:SAPIO_CDS4523"/>
<dbReference type="GO" id="GO:0005634">
    <property type="term" value="C:nucleus"/>
    <property type="evidence" value="ECO:0007669"/>
    <property type="project" value="TreeGrafter"/>
</dbReference>
<comment type="function">
    <text evidence="4">May be involved in protection from oxidative damage.</text>
</comment>
<organism evidence="8 9">
    <name type="scientific">Pseudallescheria apiosperma</name>
    <name type="common">Scedosporium apiospermum</name>
    <dbReference type="NCBI Taxonomy" id="563466"/>
    <lineage>
        <taxon>Eukaryota</taxon>
        <taxon>Fungi</taxon>
        <taxon>Dikarya</taxon>
        <taxon>Ascomycota</taxon>
        <taxon>Pezizomycotina</taxon>
        <taxon>Sordariomycetes</taxon>
        <taxon>Hypocreomycetidae</taxon>
        <taxon>Microascales</taxon>
        <taxon>Microascaceae</taxon>
        <taxon>Scedosporium</taxon>
    </lineage>
</organism>
<name>A0A084G8D4_PSEDA</name>
<proteinExistence type="inferred from homology"/>
<comment type="similarity">
    <text evidence="2">Belongs to the OXR1 family.</text>
</comment>
<dbReference type="VEuPathDB" id="FungiDB:SAPIO_CDS4523"/>
<feature type="compositionally biased region" description="Pro residues" evidence="6">
    <location>
        <begin position="251"/>
        <end position="260"/>
    </location>
</feature>
<dbReference type="GO" id="GO:0005739">
    <property type="term" value="C:mitochondrion"/>
    <property type="evidence" value="ECO:0007669"/>
    <property type="project" value="UniProtKB-SubCell"/>
</dbReference>
<dbReference type="InterPro" id="IPR006571">
    <property type="entry name" value="TLDc_dom"/>
</dbReference>
<comment type="caution">
    <text evidence="8">The sequence shown here is derived from an EMBL/GenBank/DDBJ whole genome shotgun (WGS) entry which is preliminary data.</text>
</comment>
<evidence type="ECO:0000259" key="7">
    <source>
        <dbReference type="PROSITE" id="PS51886"/>
    </source>
</evidence>
<dbReference type="Pfam" id="PF07534">
    <property type="entry name" value="TLD"/>
    <property type="match status" value="2"/>
</dbReference>
<dbReference type="PROSITE" id="PS51886">
    <property type="entry name" value="TLDC"/>
    <property type="match status" value="1"/>
</dbReference>